<protein>
    <submittedName>
        <fullName evidence="1">Uncharacterized protein</fullName>
    </submittedName>
</protein>
<organism evidence="1 2">
    <name type="scientific">Dreissena polymorpha</name>
    <name type="common">Zebra mussel</name>
    <name type="synonym">Mytilus polymorpha</name>
    <dbReference type="NCBI Taxonomy" id="45954"/>
    <lineage>
        <taxon>Eukaryota</taxon>
        <taxon>Metazoa</taxon>
        <taxon>Spiralia</taxon>
        <taxon>Lophotrochozoa</taxon>
        <taxon>Mollusca</taxon>
        <taxon>Bivalvia</taxon>
        <taxon>Autobranchia</taxon>
        <taxon>Heteroconchia</taxon>
        <taxon>Euheterodonta</taxon>
        <taxon>Imparidentia</taxon>
        <taxon>Neoheterodontei</taxon>
        <taxon>Myida</taxon>
        <taxon>Dreissenoidea</taxon>
        <taxon>Dreissenidae</taxon>
        <taxon>Dreissena</taxon>
    </lineage>
</organism>
<name>A0A9D4BKW1_DREPO</name>
<keyword evidence="2" id="KW-1185">Reference proteome</keyword>
<accession>A0A9D4BKW1</accession>
<comment type="caution">
    <text evidence="1">The sequence shown here is derived from an EMBL/GenBank/DDBJ whole genome shotgun (WGS) entry which is preliminary data.</text>
</comment>
<proteinExistence type="predicted"/>
<reference evidence="1" key="2">
    <citation type="submission" date="2020-11" db="EMBL/GenBank/DDBJ databases">
        <authorList>
            <person name="McCartney M.A."/>
            <person name="Auch B."/>
            <person name="Kono T."/>
            <person name="Mallez S."/>
            <person name="Becker A."/>
            <person name="Gohl D.M."/>
            <person name="Silverstein K.A.T."/>
            <person name="Koren S."/>
            <person name="Bechman K.B."/>
            <person name="Herman A."/>
            <person name="Abrahante J.E."/>
            <person name="Garbe J."/>
        </authorList>
    </citation>
    <scope>NUCLEOTIDE SEQUENCE</scope>
    <source>
        <strain evidence="1">Duluth1</strain>
        <tissue evidence="1">Whole animal</tissue>
    </source>
</reference>
<evidence type="ECO:0000313" key="2">
    <source>
        <dbReference type="Proteomes" id="UP000828390"/>
    </source>
</evidence>
<evidence type="ECO:0000313" key="1">
    <source>
        <dbReference type="EMBL" id="KAH3707431.1"/>
    </source>
</evidence>
<dbReference type="EMBL" id="JAIWYP010000014">
    <property type="protein sequence ID" value="KAH3707431.1"/>
    <property type="molecule type" value="Genomic_DNA"/>
</dbReference>
<reference evidence="1" key="1">
    <citation type="journal article" date="2019" name="bioRxiv">
        <title>The Genome of the Zebra Mussel, Dreissena polymorpha: A Resource for Invasive Species Research.</title>
        <authorList>
            <person name="McCartney M.A."/>
            <person name="Auch B."/>
            <person name="Kono T."/>
            <person name="Mallez S."/>
            <person name="Zhang Y."/>
            <person name="Obille A."/>
            <person name="Becker A."/>
            <person name="Abrahante J.E."/>
            <person name="Garbe J."/>
            <person name="Badalamenti J.P."/>
            <person name="Herman A."/>
            <person name="Mangelson H."/>
            <person name="Liachko I."/>
            <person name="Sullivan S."/>
            <person name="Sone E.D."/>
            <person name="Koren S."/>
            <person name="Silverstein K.A.T."/>
            <person name="Beckman K.B."/>
            <person name="Gohl D.M."/>
        </authorList>
    </citation>
    <scope>NUCLEOTIDE SEQUENCE</scope>
    <source>
        <strain evidence="1">Duluth1</strain>
        <tissue evidence="1">Whole animal</tissue>
    </source>
</reference>
<dbReference type="AlphaFoldDB" id="A0A9D4BKW1"/>
<dbReference type="Proteomes" id="UP000828390">
    <property type="component" value="Unassembled WGS sequence"/>
</dbReference>
<sequence length="59" mass="6311">MVRGQNVVPVLSSAHTDNQGIRTAVAGRYTAVLGLFSVATRTIPDTESNPDRLGSTHKF</sequence>
<gene>
    <name evidence="1" type="ORF">DPMN_066837</name>
</gene>